<dbReference type="GO" id="GO:0008422">
    <property type="term" value="F:beta-glucosidase activity"/>
    <property type="evidence" value="ECO:0007669"/>
    <property type="project" value="UniProtKB-EC"/>
</dbReference>
<keyword evidence="9" id="KW-0136">Cellulose degradation</keyword>
<keyword evidence="11" id="KW-0326">Glycosidase</keyword>
<evidence type="ECO:0000256" key="7">
    <source>
        <dbReference type="ARBA" id="ARBA00022729"/>
    </source>
</evidence>
<dbReference type="EMBL" id="ML979134">
    <property type="protein sequence ID" value="KAF1917394.1"/>
    <property type="molecule type" value="Genomic_DNA"/>
</dbReference>
<dbReference type="InterPro" id="IPR050288">
    <property type="entry name" value="Cellulose_deg_GH3"/>
</dbReference>
<comment type="catalytic activity">
    <reaction evidence="1">
        <text>Hydrolysis of terminal, non-reducing beta-D-glucosyl residues with release of beta-D-glucose.</text>
        <dbReference type="EC" id="3.2.1.21"/>
    </reaction>
</comment>
<evidence type="ECO:0000313" key="12">
    <source>
        <dbReference type="EMBL" id="KAF1917394.1"/>
    </source>
</evidence>
<evidence type="ECO:0000256" key="11">
    <source>
        <dbReference type="ARBA" id="ARBA00023295"/>
    </source>
</evidence>
<evidence type="ECO:0000256" key="2">
    <source>
        <dbReference type="ARBA" id="ARBA00004613"/>
    </source>
</evidence>
<gene>
    <name evidence="12" type="ORF">BDU57DRAFT_444095</name>
</gene>
<evidence type="ECO:0000256" key="4">
    <source>
        <dbReference type="ARBA" id="ARBA00005336"/>
    </source>
</evidence>
<keyword evidence="9" id="KW-0624">Polysaccharide degradation</keyword>
<evidence type="ECO:0000256" key="5">
    <source>
        <dbReference type="ARBA" id="ARBA00012744"/>
    </source>
</evidence>
<dbReference type="SUPFAM" id="SSF51445">
    <property type="entry name" value="(Trans)glycosidases"/>
    <property type="match status" value="1"/>
</dbReference>
<comment type="similarity">
    <text evidence="4">Belongs to the glycosyl hydrolase 3 family.</text>
</comment>
<dbReference type="Proteomes" id="UP000800096">
    <property type="component" value="Unassembled WGS sequence"/>
</dbReference>
<dbReference type="PANTHER" id="PTHR42715:SF28">
    <property type="entry name" value="BETA-GLUCOSIDASE L-RELATED"/>
    <property type="match status" value="1"/>
</dbReference>
<evidence type="ECO:0000256" key="9">
    <source>
        <dbReference type="ARBA" id="ARBA00023001"/>
    </source>
</evidence>
<accession>A0A6A5QS51</accession>
<evidence type="ECO:0000256" key="6">
    <source>
        <dbReference type="ARBA" id="ARBA00022525"/>
    </source>
</evidence>
<comment type="pathway">
    <text evidence="3">Glycan metabolism; cellulose degradation.</text>
</comment>
<evidence type="ECO:0000256" key="1">
    <source>
        <dbReference type="ARBA" id="ARBA00000448"/>
    </source>
</evidence>
<evidence type="ECO:0000256" key="8">
    <source>
        <dbReference type="ARBA" id="ARBA00022801"/>
    </source>
</evidence>
<protein>
    <recommendedName>
        <fullName evidence="5">beta-glucosidase</fullName>
        <ecNumber evidence="5">3.2.1.21</ecNumber>
    </recommendedName>
</protein>
<dbReference type="InterPro" id="IPR036962">
    <property type="entry name" value="Glyco_hydro_3_N_sf"/>
</dbReference>
<dbReference type="GO" id="GO:0030245">
    <property type="term" value="P:cellulose catabolic process"/>
    <property type="evidence" value="ECO:0007669"/>
    <property type="project" value="UniProtKB-KW"/>
</dbReference>
<keyword evidence="9" id="KW-0119">Carbohydrate metabolism</keyword>
<reference evidence="12" key="1">
    <citation type="journal article" date="2020" name="Stud. Mycol.">
        <title>101 Dothideomycetes genomes: a test case for predicting lifestyles and emergence of pathogens.</title>
        <authorList>
            <person name="Haridas S."/>
            <person name="Albert R."/>
            <person name="Binder M."/>
            <person name="Bloem J."/>
            <person name="Labutti K."/>
            <person name="Salamov A."/>
            <person name="Andreopoulos B."/>
            <person name="Baker S."/>
            <person name="Barry K."/>
            <person name="Bills G."/>
            <person name="Bluhm B."/>
            <person name="Cannon C."/>
            <person name="Castanera R."/>
            <person name="Culley D."/>
            <person name="Daum C."/>
            <person name="Ezra D."/>
            <person name="Gonzalez J."/>
            <person name="Henrissat B."/>
            <person name="Kuo A."/>
            <person name="Liang C."/>
            <person name="Lipzen A."/>
            <person name="Lutzoni F."/>
            <person name="Magnuson J."/>
            <person name="Mondo S."/>
            <person name="Nolan M."/>
            <person name="Ohm R."/>
            <person name="Pangilinan J."/>
            <person name="Park H.-J."/>
            <person name="Ramirez L."/>
            <person name="Alfaro M."/>
            <person name="Sun H."/>
            <person name="Tritt A."/>
            <person name="Yoshinaga Y."/>
            <person name="Zwiers L.-H."/>
            <person name="Turgeon B."/>
            <person name="Goodwin S."/>
            <person name="Spatafora J."/>
            <person name="Crous P."/>
            <person name="Grigoriev I."/>
        </authorList>
    </citation>
    <scope>NUCLEOTIDE SEQUENCE</scope>
    <source>
        <strain evidence="12">HMLAC05119</strain>
    </source>
</reference>
<sequence length="50" mass="5561">GRIWEGVGADPYLQGIMMAQTVEGMREAGVQATAKHCIANEQERDYYSKT</sequence>
<dbReference type="Gene3D" id="3.20.20.300">
    <property type="entry name" value="Glycoside hydrolase, family 3, N-terminal domain"/>
    <property type="match status" value="1"/>
</dbReference>
<name>A0A6A5QS51_AMPQU</name>
<keyword evidence="6" id="KW-0964">Secreted</keyword>
<evidence type="ECO:0000256" key="10">
    <source>
        <dbReference type="ARBA" id="ARBA00023180"/>
    </source>
</evidence>
<dbReference type="EC" id="3.2.1.21" evidence="5"/>
<dbReference type="GO" id="GO:0005576">
    <property type="term" value="C:extracellular region"/>
    <property type="evidence" value="ECO:0007669"/>
    <property type="project" value="UniProtKB-SubCell"/>
</dbReference>
<evidence type="ECO:0000256" key="3">
    <source>
        <dbReference type="ARBA" id="ARBA00004987"/>
    </source>
</evidence>
<comment type="subcellular location">
    <subcellularLocation>
        <location evidence="2">Secreted</location>
    </subcellularLocation>
</comment>
<dbReference type="AlphaFoldDB" id="A0A6A5QS51"/>
<keyword evidence="8" id="KW-0378">Hydrolase</keyword>
<dbReference type="OrthoDB" id="416222at2759"/>
<proteinExistence type="inferred from homology"/>
<dbReference type="InterPro" id="IPR017853">
    <property type="entry name" value="GH"/>
</dbReference>
<keyword evidence="7" id="KW-0732">Signal</keyword>
<keyword evidence="13" id="KW-1185">Reference proteome</keyword>
<feature type="non-terminal residue" evidence="12">
    <location>
        <position position="1"/>
    </location>
</feature>
<dbReference type="PANTHER" id="PTHR42715">
    <property type="entry name" value="BETA-GLUCOSIDASE"/>
    <property type="match status" value="1"/>
</dbReference>
<organism evidence="12 13">
    <name type="scientific">Ampelomyces quisqualis</name>
    <name type="common">Powdery mildew agent</name>
    <dbReference type="NCBI Taxonomy" id="50730"/>
    <lineage>
        <taxon>Eukaryota</taxon>
        <taxon>Fungi</taxon>
        <taxon>Dikarya</taxon>
        <taxon>Ascomycota</taxon>
        <taxon>Pezizomycotina</taxon>
        <taxon>Dothideomycetes</taxon>
        <taxon>Pleosporomycetidae</taxon>
        <taxon>Pleosporales</taxon>
        <taxon>Pleosporineae</taxon>
        <taxon>Phaeosphaeriaceae</taxon>
        <taxon>Ampelomyces</taxon>
    </lineage>
</organism>
<keyword evidence="10" id="KW-0325">Glycoprotein</keyword>
<evidence type="ECO:0000313" key="13">
    <source>
        <dbReference type="Proteomes" id="UP000800096"/>
    </source>
</evidence>